<dbReference type="GO" id="GO:0004560">
    <property type="term" value="F:alpha-L-fucosidase activity"/>
    <property type="evidence" value="ECO:0007669"/>
    <property type="project" value="UniProtKB-EC"/>
</dbReference>
<keyword evidence="14" id="KW-1185">Reference proteome</keyword>
<evidence type="ECO:0000259" key="13">
    <source>
        <dbReference type="Pfam" id="PF16757"/>
    </source>
</evidence>
<evidence type="ECO:0000256" key="4">
    <source>
        <dbReference type="ARBA" id="ARBA00007951"/>
    </source>
</evidence>
<evidence type="ECO:0000256" key="3">
    <source>
        <dbReference type="ARBA" id="ARBA00004071"/>
    </source>
</evidence>
<dbReference type="Gene3D" id="2.60.40.1180">
    <property type="entry name" value="Golgi alpha-mannosidase II"/>
    <property type="match status" value="1"/>
</dbReference>
<proteinExistence type="inferred from homology"/>
<evidence type="ECO:0000313" key="15">
    <source>
        <dbReference type="RefSeq" id="XP_055874933.1"/>
    </source>
</evidence>
<dbReference type="SMART" id="SM00812">
    <property type="entry name" value="Alpha_L_fucos"/>
    <property type="match status" value="1"/>
</dbReference>
<gene>
    <name evidence="15" type="primary">LOC106067082</name>
</gene>
<keyword evidence="9" id="KW-0325">Glycoprotein</keyword>
<evidence type="ECO:0000256" key="2">
    <source>
        <dbReference type="ARBA" id="ARBA00000419"/>
    </source>
</evidence>
<dbReference type="Pfam" id="PF16757">
    <property type="entry name" value="Fucosidase_C"/>
    <property type="match status" value="1"/>
</dbReference>
<comment type="subunit">
    <text evidence="5">Homotetramer.</text>
</comment>
<dbReference type="RefSeq" id="XP_055874933.1">
    <property type="nucleotide sequence ID" value="XM_056018958.1"/>
</dbReference>
<dbReference type="GeneID" id="106067082"/>
<evidence type="ECO:0000256" key="11">
    <source>
        <dbReference type="PIRNR" id="PIRNR001092"/>
    </source>
</evidence>
<comment type="similarity">
    <text evidence="4 11">Belongs to the glycosyl hydrolase 29 family.</text>
</comment>
<dbReference type="PROSITE" id="PS51257">
    <property type="entry name" value="PROKAR_LIPOPROTEIN"/>
    <property type="match status" value="1"/>
</dbReference>
<dbReference type="GO" id="GO:0006004">
    <property type="term" value="P:fucose metabolic process"/>
    <property type="evidence" value="ECO:0007669"/>
    <property type="project" value="InterPro"/>
</dbReference>
<dbReference type="InterPro" id="IPR013780">
    <property type="entry name" value="Glyco_hydro_b"/>
</dbReference>
<accession>A0A9W2ZJ50</accession>
<evidence type="ECO:0000256" key="7">
    <source>
        <dbReference type="ARBA" id="ARBA00022729"/>
    </source>
</evidence>
<dbReference type="Gene3D" id="3.20.20.80">
    <property type="entry name" value="Glycosidases"/>
    <property type="match status" value="1"/>
</dbReference>
<dbReference type="FunFam" id="2.60.40.1180:FF:000013">
    <property type="entry name" value="Alpha-L-fucosidase"/>
    <property type="match status" value="1"/>
</dbReference>
<dbReference type="OMA" id="ILWYDVP"/>
<evidence type="ECO:0000256" key="5">
    <source>
        <dbReference type="ARBA" id="ARBA00011881"/>
    </source>
</evidence>
<comment type="function">
    <text evidence="3">Alpha-L-fucosidase is responsible for hydrolyzing the alpha-1,6-linked fucose joined to the reducing-end N-acetylglucosamine of the carbohydrate moieties of glycoproteins.</text>
</comment>
<dbReference type="GO" id="GO:0016139">
    <property type="term" value="P:glycoside catabolic process"/>
    <property type="evidence" value="ECO:0007669"/>
    <property type="project" value="TreeGrafter"/>
</dbReference>
<dbReference type="Pfam" id="PF01120">
    <property type="entry name" value="Alpha_L_fucos"/>
    <property type="match status" value="1"/>
</dbReference>
<dbReference type="PANTHER" id="PTHR10030:SF37">
    <property type="entry name" value="ALPHA-L-FUCOSIDASE-RELATED"/>
    <property type="match status" value="1"/>
</dbReference>
<dbReference type="Proteomes" id="UP001165740">
    <property type="component" value="Chromosome 2"/>
</dbReference>
<dbReference type="FunFam" id="3.20.20.80:FF:000027">
    <property type="entry name" value="Alpha-L-fucosidase"/>
    <property type="match status" value="1"/>
</dbReference>
<comment type="catalytic activity">
    <reaction evidence="2">
        <text>a neolactoside IV(2)-alpha-Fuc-nLc4Cer(d18:0) + H2O = a neolactoside nLc4Cer(d18:0) + L-fucose</text>
        <dbReference type="Rhea" id="RHEA:49308"/>
        <dbReference type="ChEBI" id="CHEBI:2181"/>
        <dbReference type="ChEBI" id="CHEBI:15377"/>
        <dbReference type="ChEBI" id="CHEBI:91119"/>
        <dbReference type="ChEBI" id="CHEBI:91121"/>
    </reaction>
    <physiologicalReaction direction="left-to-right" evidence="2">
        <dbReference type="Rhea" id="RHEA:49309"/>
    </physiologicalReaction>
</comment>
<dbReference type="GO" id="GO:0005764">
    <property type="term" value="C:lysosome"/>
    <property type="evidence" value="ECO:0007669"/>
    <property type="project" value="TreeGrafter"/>
</dbReference>
<evidence type="ECO:0000256" key="10">
    <source>
        <dbReference type="ARBA" id="ARBA00023295"/>
    </source>
</evidence>
<reference evidence="15" key="1">
    <citation type="submission" date="2025-08" db="UniProtKB">
        <authorList>
            <consortium name="RefSeq"/>
        </authorList>
    </citation>
    <scope>IDENTIFICATION</scope>
</reference>
<dbReference type="InterPro" id="IPR031919">
    <property type="entry name" value="Fucosidase_C"/>
</dbReference>
<evidence type="ECO:0000259" key="12">
    <source>
        <dbReference type="Pfam" id="PF01120"/>
    </source>
</evidence>
<evidence type="ECO:0000313" key="14">
    <source>
        <dbReference type="Proteomes" id="UP001165740"/>
    </source>
</evidence>
<dbReference type="OrthoDB" id="6039950at2759"/>
<dbReference type="PRINTS" id="PR00741">
    <property type="entry name" value="GLHYDRLASE29"/>
</dbReference>
<dbReference type="AlphaFoldDB" id="A0A9W2ZJ50"/>
<evidence type="ECO:0000256" key="6">
    <source>
        <dbReference type="ARBA" id="ARBA00012662"/>
    </source>
</evidence>
<dbReference type="InterPro" id="IPR017853">
    <property type="entry name" value="GH"/>
</dbReference>
<name>A0A9W2ZJ50_BIOGL</name>
<dbReference type="SUPFAM" id="SSF51445">
    <property type="entry name" value="(Trans)glycosidases"/>
    <property type="match status" value="1"/>
</dbReference>
<keyword evidence="8 11" id="KW-0378">Hydrolase</keyword>
<feature type="domain" description="Alpha-L-fucosidase C-terminal" evidence="13">
    <location>
        <begin position="375"/>
        <end position="463"/>
    </location>
</feature>
<protein>
    <recommendedName>
        <fullName evidence="6">alpha-L-fucosidase</fullName>
        <ecNumber evidence="6">3.2.1.51</ecNumber>
    </recommendedName>
</protein>
<evidence type="ECO:0000256" key="1">
    <source>
        <dbReference type="ARBA" id="ARBA00000321"/>
    </source>
</evidence>
<dbReference type="InterPro" id="IPR057739">
    <property type="entry name" value="Glyco_hydro_29_N"/>
</dbReference>
<evidence type="ECO:0000256" key="9">
    <source>
        <dbReference type="ARBA" id="ARBA00023180"/>
    </source>
</evidence>
<organism evidence="14 15">
    <name type="scientific">Biomphalaria glabrata</name>
    <name type="common">Bloodfluke planorb</name>
    <name type="synonym">Freshwater snail</name>
    <dbReference type="NCBI Taxonomy" id="6526"/>
    <lineage>
        <taxon>Eukaryota</taxon>
        <taxon>Metazoa</taxon>
        <taxon>Spiralia</taxon>
        <taxon>Lophotrochozoa</taxon>
        <taxon>Mollusca</taxon>
        <taxon>Gastropoda</taxon>
        <taxon>Heterobranchia</taxon>
        <taxon>Euthyneura</taxon>
        <taxon>Panpulmonata</taxon>
        <taxon>Hygrophila</taxon>
        <taxon>Lymnaeoidea</taxon>
        <taxon>Planorbidae</taxon>
        <taxon>Biomphalaria</taxon>
    </lineage>
</organism>
<keyword evidence="10 11" id="KW-0326">Glycosidase</keyword>
<dbReference type="InterPro" id="IPR016286">
    <property type="entry name" value="FUC_metazoa-typ"/>
</dbReference>
<feature type="domain" description="Glycoside hydrolase family 29 N-terminal" evidence="12">
    <location>
        <begin position="24"/>
        <end position="364"/>
    </location>
</feature>
<dbReference type="PANTHER" id="PTHR10030">
    <property type="entry name" value="ALPHA-L-FUCOSIDASE"/>
    <property type="match status" value="1"/>
</dbReference>
<keyword evidence="7" id="KW-0732">Signal</keyword>
<evidence type="ECO:0000256" key="8">
    <source>
        <dbReference type="ARBA" id="ARBA00022801"/>
    </source>
</evidence>
<dbReference type="InterPro" id="IPR000933">
    <property type="entry name" value="Glyco_hydro_29"/>
</dbReference>
<dbReference type="PIRSF" id="PIRSF001092">
    <property type="entry name" value="Alpha-L-fucosidase"/>
    <property type="match status" value="1"/>
</dbReference>
<dbReference type="EC" id="3.2.1.51" evidence="6"/>
<sequence length="467" mass="54237">MWKNRKMLWEYCLTLLLTSYISISCAYEKVQRYEPNWQSLDARPLPQWFDEAKIGIFLHWGVFSVPSYVGAWFWWYWKGTSPEADVVDFMKQNYPPSFTYADFAPQFTAEFYNPDQWADIFKASGAQYIVLTTKHHEGFCLWPSKYSWNWNAMDVGPKRDLVGDLATAVRQKGLRFGAYHSLFEFFHPLFLQDKKNNFTTQDFIRTKTMPELYELVNAYKPDVIWSDGDWDAVDTYWNSTNFLAWLYNDSPVKDSVVTNDRWGSNTWCKHGGYFSCDDRYNPKVKQAHKFEDPMTIDKYAWEYRRNLKLDDLLTMEELLTIMAEVVSCGGNLLVNVGPTKEGTIVPIFEEKLRQMGEWLGVNGEAIYATRPWSHQNDSVNANVWYTSKKTENGTNVYAIVLKWPTGPNLILGDARPSQDTVVTLLGYQGVFKWHGVASGMLVSLPPISINDMPCKWAWVFKLTNLIN</sequence>
<comment type="catalytic activity">
    <reaction evidence="1">
        <text>a neolactoside IV(2)-alpha-Fuc-nLc4Cer(d18:1(4E)) + H2O = a neolactoside nLc4Cer(d18:1(4E)) + L-fucose</text>
        <dbReference type="Rhea" id="RHEA:48224"/>
        <dbReference type="ChEBI" id="CHEBI:2181"/>
        <dbReference type="ChEBI" id="CHEBI:15377"/>
        <dbReference type="ChEBI" id="CHEBI:17006"/>
        <dbReference type="ChEBI" id="CHEBI:28691"/>
    </reaction>
    <physiologicalReaction direction="left-to-right" evidence="1">
        <dbReference type="Rhea" id="RHEA:48225"/>
    </physiologicalReaction>
</comment>